<evidence type="ECO:0000259" key="9">
    <source>
        <dbReference type="Pfam" id="PF02863"/>
    </source>
</evidence>
<dbReference type="Pfam" id="PF02863">
    <property type="entry name" value="Arg_repressor_C"/>
    <property type="match status" value="1"/>
</dbReference>
<keyword evidence="4 7" id="KW-0805">Transcription regulation</keyword>
<keyword evidence="6 7" id="KW-0804">Transcription</keyword>
<comment type="function">
    <text evidence="7">Regulates arginine biosynthesis genes.</text>
</comment>
<accession>A0ABT7VNW4</accession>
<dbReference type="HAMAP" id="MF_00173">
    <property type="entry name" value="Arg_repressor"/>
    <property type="match status" value="1"/>
</dbReference>
<evidence type="ECO:0000259" key="8">
    <source>
        <dbReference type="Pfam" id="PF01316"/>
    </source>
</evidence>
<keyword evidence="7" id="KW-0678">Repressor</keyword>
<gene>
    <name evidence="7" type="primary">argR</name>
    <name evidence="10" type="ORF">QUW46_07565</name>
</gene>
<dbReference type="RefSeq" id="WP_289560927.1">
    <property type="nucleotide sequence ID" value="NZ_JAUDEO010000047.1"/>
</dbReference>
<protein>
    <recommendedName>
        <fullName evidence="7">Arginine repressor</fullName>
    </recommendedName>
</protein>
<evidence type="ECO:0000256" key="3">
    <source>
        <dbReference type="ARBA" id="ARBA00022490"/>
    </source>
</evidence>
<reference evidence="10 11" key="2">
    <citation type="submission" date="2023-06" db="EMBL/GenBank/DDBJ databases">
        <title>Identification and characterization of horizontal gene transfer across gut microbiota members of farm animals based on homology search.</title>
        <authorList>
            <person name="Schwarzerova J."/>
            <person name="Nykrynova M."/>
            <person name="Jureckova K."/>
            <person name="Cejkova D."/>
            <person name="Rychlik I."/>
        </authorList>
    </citation>
    <scope>NUCLEOTIDE SEQUENCE [LARGE SCALE GENOMIC DNA]</scope>
    <source>
        <strain evidence="10 11">105_WCHN</strain>
    </source>
</reference>
<dbReference type="InterPro" id="IPR001669">
    <property type="entry name" value="Arg_repress"/>
</dbReference>
<comment type="subcellular location">
    <subcellularLocation>
        <location evidence="1 7">Cytoplasm</location>
    </subcellularLocation>
</comment>
<sequence>MDRKERRKFIAHLVNERKIETQEELLQLLTDAGINTTQATISRDIHTLNIVKASDGTGHTYYVQLQTDPAHNYDRLYLGIRNNVQSVETVQFMNVVKTELNSSYATILAGMFDELDVPEVIGTLAGNDTLILISKTPEDAQAIHRLINEHMK</sequence>
<evidence type="ECO:0000313" key="10">
    <source>
        <dbReference type="EMBL" id="MDM8334425.1"/>
    </source>
</evidence>
<comment type="similarity">
    <text evidence="2 7">Belongs to the ArgR family.</text>
</comment>
<dbReference type="InterPro" id="IPR020899">
    <property type="entry name" value="Arg_repress_C"/>
</dbReference>
<evidence type="ECO:0000256" key="4">
    <source>
        <dbReference type="ARBA" id="ARBA00023015"/>
    </source>
</evidence>
<dbReference type="InterPro" id="IPR020900">
    <property type="entry name" value="Arg_repress_DNA-bd"/>
</dbReference>
<evidence type="ECO:0000256" key="6">
    <source>
        <dbReference type="ARBA" id="ARBA00023163"/>
    </source>
</evidence>
<organism evidence="10 11">
    <name type="scientific">Limosilactobacillus panis</name>
    <dbReference type="NCBI Taxonomy" id="47493"/>
    <lineage>
        <taxon>Bacteria</taxon>
        <taxon>Bacillati</taxon>
        <taxon>Bacillota</taxon>
        <taxon>Bacilli</taxon>
        <taxon>Lactobacillales</taxon>
        <taxon>Lactobacillaceae</taxon>
        <taxon>Limosilactobacillus</taxon>
    </lineage>
</organism>
<feature type="domain" description="Arginine repressor C-terminal" evidence="9">
    <location>
        <begin position="81"/>
        <end position="148"/>
    </location>
</feature>
<keyword evidence="3 7" id="KW-0963">Cytoplasm</keyword>
<name>A0ABT7VNW4_9LACO</name>
<comment type="pathway">
    <text evidence="7">Amino-acid biosynthesis; L-arginine biosynthesis [regulation].</text>
</comment>
<dbReference type="Proteomes" id="UP001529423">
    <property type="component" value="Unassembled WGS sequence"/>
</dbReference>
<evidence type="ECO:0000256" key="7">
    <source>
        <dbReference type="HAMAP-Rule" id="MF_00173"/>
    </source>
</evidence>
<evidence type="ECO:0000313" key="11">
    <source>
        <dbReference type="Proteomes" id="UP001529423"/>
    </source>
</evidence>
<keyword evidence="5 7" id="KW-0238">DNA-binding</keyword>
<keyword evidence="7" id="KW-0028">Amino-acid biosynthesis</keyword>
<feature type="domain" description="Arginine repressor DNA-binding" evidence="8">
    <location>
        <begin position="1"/>
        <end position="66"/>
    </location>
</feature>
<comment type="caution">
    <text evidence="10">The sequence shown here is derived from an EMBL/GenBank/DDBJ whole genome shotgun (WGS) entry which is preliminary data.</text>
</comment>
<keyword evidence="7" id="KW-0055">Arginine biosynthesis</keyword>
<evidence type="ECO:0000256" key="2">
    <source>
        <dbReference type="ARBA" id="ARBA00008316"/>
    </source>
</evidence>
<evidence type="ECO:0000256" key="1">
    <source>
        <dbReference type="ARBA" id="ARBA00004496"/>
    </source>
</evidence>
<keyword evidence="11" id="KW-1185">Reference proteome</keyword>
<evidence type="ECO:0000256" key="5">
    <source>
        <dbReference type="ARBA" id="ARBA00023125"/>
    </source>
</evidence>
<dbReference type="Pfam" id="PF01316">
    <property type="entry name" value="Arg_repressor"/>
    <property type="match status" value="1"/>
</dbReference>
<dbReference type="PANTHER" id="PTHR34471:SF1">
    <property type="entry name" value="ARGININE REPRESSOR"/>
    <property type="match status" value="1"/>
</dbReference>
<reference evidence="11" key="1">
    <citation type="submission" date="2023-06" db="EMBL/GenBank/DDBJ databases">
        <title>Identification and characterization of horizontal gene transfer across gut microbiota members of farm animals based on homology search.</title>
        <authorList>
            <person name="Zeman M."/>
            <person name="Kubasova T."/>
            <person name="Jahodarova E."/>
            <person name="Nykrynova M."/>
            <person name="Rychlik I."/>
        </authorList>
    </citation>
    <scope>NUCLEOTIDE SEQUENCE [LARGE SCALE GENOMIC DNA]</scope>
    <source>
        <strain evidence="11">105_WCHN</strain>
    </source>
</reference>
<reference evidence="10 11" key="3">
    <citation type="submission" date="2023-06" db="EMBL/GenBank/DDBJ databases">
        <authorList>
            <person name="Zeman M."/>
            <person name="Kubasova T."/>
            <person name="Jahodarova E."/>
            <person name="Nykrynova M."/>
            <person name="Rychlik I."/>
        </authorList>
    </citation>
    <scope>NUCLEOTIDE SEQUENCE [LARGE SCALE GENOMIC DNA]</scope>
    <source>
        <strain evidence="10 11">105_WCHN</strain>
    </source>
</reference>
<dbReference type="PANTHER" id="PTHR34471">
    <property type="entry name" value="ARGININE REPRESSOR"/>
    <property type="match status" value="1"/>
</dbReference>
<proteinExistence type="inferred from homology"/>
<dbReference type="EMBL" id="JAUDEO010000047">
    <property type="protein sequence ID" value="MDM8334425.1"/>
    <property type="molecule type" value="Genomic_DNA"/>
</dbReference>